<feature type="transmembrane region" description="Helical" evidence="13">
    <location>
        <begin position="355"/>
        <end position="376"/>
    </location>
</feature>
<keyword evidence="8 13" id="KW-0256">Endoplasmic reticulum</keyword>
<evidence type="ECO:0000313" key="15">
    <source>
        <dbReference type="Proteomes" id="UP001231518"/>
    </source>
</evidence>
<feature type="transmembrane region" description="Helical" evidence="13">
    <location>
        <begin position="114"/>
        <end position="131"/>
    </location>
</feature>
<feature type="transmembrane region" description="Helical" evidence="13">
    <location>
        <begin position="313"/>
        <end position="335"/>
    </location>
</feature>
<dbReference type="EMBL" id="JARGEI010000029">
    <property type="protein sequence ID" value="KAJ8706085.1"/>
    <property type="molecule type" value="Genomic_DNA"/>
</dbReference>
<dbReference type="EC" id="2.4.1.-" evidence="13"/>
<feature type="transmembrane region" description="Helical" evidence="13">
    <location>
        <begin position="222"/>
        <end position="241"/>
    </location>
</feature>
<evidence type="ECO:0000256" key="12">
    <source>
        <dbReference type="ARBA" id="ARBA00093608"/>
    </source>
</evidence>
<keyword evidence="15" id="KW-1185">Reference proteome</keyword>
<dbReference type="InterPro" id="IPR007704">
    <property type="entry name" value="PIG-M"/>
</dbReference>
<comment type="similarity">
    <text evidence="3 13">Belongs to the PIGM family.</text>
</comment>
<dbReference type="GO" id="GO:0004376">
    <property type="term" value="F:GPI mannosyltransferase activity"/>
    <property type="evidence" value="ECO:0007669"/>
    <property type="project" value="InterPro"/>
</dbReference>
<evidence type="ECO:0000256" key="6">
    <source>
        <dbReference type="ARBA" id="ARBA00022679"/>
    </source>
</evidence>
<feature type="transmembrane region" description="Helical" evidence="13">
    <location>
        <begin position="383"/>
        <end position="406"/>
    </location>
</feature>
<dbReference type="PANTHER" id="PTHR12886">
    <property type="entry name" value="PIG-M MANNOSYLTRANSFERASE"/>
    <property type="match status" value="1"/>
</dbReference>
<accession>A0AAD7Y8E6</accession>
<feature type="transmembrane region" description="Helical" evidence="13">
    <location>
        <begin position="12"/>
        <end position="32"/>
    </location>
</feature>
<protein>
    <recommendedName>
        <fullName evidence="12 13">GPI alpha-1,4-mannosyltransferase I, catalytic subunit</fullName>
        <ecNumber evidence="13">2.4.1.-</ecNumber>
    </recommendedName>
    <alternativeName>
        <fullName evidence="13">GPI mannosyltransferase I</fullName>
    </alternativeName>
</protein>
<comment type="pathway">
    <text evidence="2 13">Glycolipid biosynthesis; glycosylphosphatidylinositol-anchor biosynthesis.</text>
</comment>
<reference evidence="14" key="1">
    <citation type="submission" date="2023-03" db="EMBL/GenBank/DDBJ databases">
        <title>Chromosome-level genomes of two armyworms, Mythimna separata and Mythimna loreyi, provide insights into the biosynthesis and reception of sex pheromones.</title>
        <authorList>
            <person name="Zhao H."/>
        </authorList>
    </citation>
    <scope>NUCLEOTIDE SEQUENCE</scope>
    <source>
        <strain evidence="14">BeijingLab</strain>
        <tissue evidence="14">Pupa</tissue>
    </source>
</reference>
<name>A0AAD7Y8E6_MYTSE</name>
<dbReference type="GO" id="GO:0006506">
    <property type="term" value="P:GPI anchor biosynthetic process"/>
    <property type="evidence" value="ECO:0007669"/>
    <property type="project" value="UniProtKB-KW"/>
</dbReference>
<evidence type="ECO:0000313" key="14">
    <source>
        <dbReference type="EMBL" id="KAJ8706085.1"/>
    </source>
</evidence>
<dbReference type="Pfam" id="PF05007">
    <property type="entry name" value="Mannosyl_trans"/>
    <property type="match status" value="1"/>
</dbReference>
<sequence length="426" mass="49152">MHELLEFINLPLPYHLVAGLFIRLSLIIYGDFHDKTYDLPYTDIDYSVFTDAARHVLHGQSPYKRQTYRYSPLLSYLLVPNMILGKDFGKILFSIFDIFITIAVKKLVEHQLGPKSIATNIPMYCSFLWLYNPLSIGISTRGNADSVSCFTIILSLLFLQTDVVKGLKKYALSGFLLGLSIHLRLYPLVYSFPMYLSLGVTKIPRKITMKEGLLILWPNLKQLTLAMSCIATLFILTYGMWELYGYEFLYETYLYHASRIDIRHNFSVLFYYSYLSMNQVTFDIVKNVTNLFKAVILFLLSIKYGADPRTLPFAMFCQTVVIVAFNSVMTSQYFVWFLSLLPLVAHSFKMSRRKAMLLALIWMTAQGAWLFYAYLLEFKGREVFFLIWLKGVVFFCSNIFVLVQLLGSYTIGYGFGVGQVSHLKTQ</sequence>
<dbReference type="Proteomes" id="UP001231518">
    <property type="component" value="Chromosome 26"/>
</dbReference>
<comment type="caution">
    <text evidence="14">The sequence shown here is derived from an EMBL/GenBank/DDBJ whole genome shotgun (WGS) entry which is preliminary data.</text>
</comment>
<evidence type="ECO:0000256" key="2">
    <source>
        <dbReference type="ARBA" id="ARBA00004687"/>
    </source>
</evidence>
<comment type="function">
    <text evidence="11 13">Catalytic subunit of the glycosylphosphatidylinositol-mannosyltransferase I complex which catalyzes the transfer of the first mannose, via an alpha-1,4 bond from a dolichol-phosphate-mannose (Dol-P-Man) to the glucosaminyl acyl phosphatidylinositol (GlcN-(acyl)PI) intermediate to generate alpha-D-Man-(1-&gt;4)-alpha-D-GlcN-(1-&gt;6)-(1-radyl,2-acyl-sn-glycero-3-phospho)-2-acyl-inositol and participates in the sixth step of the glycosylphosphatidylinositol-anchor biosynthesis.</text>
</comment>
<evidence type="ECO:0000256" key="9">
    <source>
        <dbReference type="ARBA" id="ARBA00022989"/>
    </source>
</evidence>
<evidence type="ECO:0000256" key="7">
    <source>
        <dbReference type="ARBA" id="ARBA00022692"/>
    </source>
</evidence>
<proteinExistence type="inferred from homology"/>
<feature type="transmembrane region" description="Helical" evidence="13">
    <location>
        <begin position="284"/>
        <end position="301"/>
    </location>
</feature>
<feature type="transmembrane region" description="Helical" evidence="13">
    <location>
        <begin position="181"/>
        <end position="201"/>
    </location>
</feature>
<dbReference type="GO" id="GO:1990529">
    <property type="term" value="C:glycosylphosphatidylinositol-mannosyltransferase I complex"/>
    <property type="evidence" value="ECO:0007669"/>
    <property type="project" value="TreeGrafter"/>
</dbReference>
<evidence type="ECO:0000256" key="13">
    <source>
        <dbReference type="RuleBase" id="RU365064"/>
    </source>
</evidence>
<keyword evidence="5 13" id="KW-0328">Glycosyltransferase</keyword>
<evidence type="ECO:0000256" key="4">
    <source>
        <dbReference type="ARBA" id="ARBA00022502"/>
    </source>
</evidence>
<evidence type="ECO:0000256" key="11">
    <source>
        <dbReference type="ARBA" id="ARBA00093408"/>
    </source>
</evidence>
<keyword evidence="9 13" id="KW-1133">Transmembrane helix</keyword>
<organism evidence="14 15">
    <name type="scientific">Mythimna separata</name>
    <name type="common">Oriental armyworm</name>
    <name type="synonym">Pseudaletia separata</name>
    <dbReference type="NCBI Taxonomy" id="271217"/>
    <lineage>
        <taxon>Eukaryota</taxon>
        <taxon>Metazoa</taxon>
        <taxon>Ecdysozoa</taxon>
        <taxon>Arthropoda</taxon>
        <taxon>Hexapoda</taxon>
        <taxon>Insecta</taxon>
        <taxon>Pterygota</taxon>
        <taxon>Neoptera</taxon>
        <taxon>Endopterygota</taxon>
        <taxon>Lepidoptera</taxon>
        <taxon>Glossata</taxon>
        <taxon>Ditrysia</taxon>
        <taxon>Noctuoidea</taxon>
        <taxon>Noctuidae</taxon>
        <taxon>Noctuinae</taxon>
        <taxon>Hadenini</taxon>
        <taxon>Mythimna</taxon>
    </lineage>
</organism>
<keyword evidence="7 13" id="KW-0812">Transmembrane</keyword>
<keyword evidence="6 13" id="KW-0808">Transferase</keyword>
<keyword evidence="4 13" id="KW-0337">GPI-anchor biosynthesis</keyword>
<evidence type="ECO:0000256" key="10">
    <source>
        <dbReference type="ARBA" id="ARBA00023136"/>
    </source>
</evidence>
<dbReference type="AlphaFoldDB" id="A0AAD7Y8E6"/>
<evidence type="ECO:0000256" key="1">
    <source>
        <dbReference type="ARBA" id="ARBA00004477"/>
    </source>
</evidence>
<evidence type="ECO:0000256" key="5">
    <source>
        <dbReference type="ARBA" id="ARBA00022676"/>
    </source>
</evidence>
<dbReference type="PANTHER" id="PTHR12886:SF0">
    <property type="entry name" value="GPI MANNOSYLTRANSFERASE 1"/>
    <property type="match status" value="1"/>
</dbReference>
<dbReference type="GO" id="GO:0051751">
    <property type="term" value="F:alpha-1,4-mannosyltransferase activity"/>
    <property type="evidence" value="ECO:0007669"/>
    <property type="project" value="InterPro"/>
</dbReference>
<feature type="transmembrane region" description="Helical" evidence="13">
    <location>
        <begin position="143"/>
        <end position="161"/>
    </location>
</feature>
<keyword evidence="10 13" id="KW-0472">Membrane</keyword>
<gene>
    <name evidence="14" type="ORF">PYW07_010862</name>
</gene>
<evidence type="ECO:0000256" key="8">
    <source>
        <dbReference type="ARBA" id="ARBA00022824"/>
    </source>
</evidence>
<evidence type="ECO:0000256" key="3">
    <source>
        <dbReference type="ARBA" id="ARBA00011071"/>
    </source>
</evidence>
<comment type="subcellular location">
    <subcellularLocation>
        <location evidence="1 13">Endoplasmic reticulum membrane</location>
        <topology evidence="1 13">Multi-pass membrane protein</topology>
    </subcellularLocation>
</comment>
<dbReference type="GO" id="GO:0005789">
    <property type="term" value="C:endoplasmic reticulum membrane"/>
    <property type="evidence" value="ECO:0007669"/>
    <property type="project" value="UniProtKB-SubCell"/>
</dbReference>